<dbReference type="PANTHER" id="PTHR43394">
    <property type="entry name" value="ATP-DEPENDENT PERMEASE MDL1, MITOCHONDRIAL"/>
    <property type="match status" value="1"/>
</dbReference>
<keyword evidence="10" id="KW-1185">Reference proteome</keyword>
<evidence type="ECO:0000256" key="2">
    <source>
        <dbReference type="ARBA" id="ARBA00022692"/>
    </source>
</evidence>
<evidence type="ECO:0000259" key="8">
    <source>
        <dbReference type="PROSITE" id="PS50893"/>
    </source>
</evidence>
<dbReference type="InterPro" id="IPR003593">
    <property type="entry name" value="AAA+_ATPase"/>
</dbReference>
<dbReference type="InterPro" id="IPR017871">
    <property type="entry name" value="ABC_transporter-like_CS"/>
</dbReference>
<evidence type="ECO:0000313" key="9">
    <source>
        <dbReference type="EMBL" id="KAH8993527.1"/>
    </source>
</evidence>
<reference evidence="9" key="1">
    <citation type="submission" date="2022-01" db="EMBL/GenBank/DDBJ databases">
        <title>Comparative genomics reveals a dynamic genome evolution in the ectomycorrhizal milk-cap (Lactarius) mushrooms.</title>
        <authorList>
            <consortium name="DOE Joint Genome Institute"/>
            <person name="Lebreton A."/>
            <person name="Tang N."/>
            <person name="Kuo A."/>
            <person name="LaButti K."/>
            <person name="Drula E."/>
            <person name="Barry K."/>
            <person name="Clum A."/>
            <person name="Lipzen A."/>
            <person name="Mousain D."/>
            <person name="Ng V."/>
            <person name="Wang R."/>
            <person name="Wang X."/>
            <person name="Dai Y."/>
            <person name="Henrissat B."/>
            <person name="Grigoriev I.V."/>
            <person name="Guerin-Laguette A."/>
            <person name="Yu F."/>
            <person name="Martin F.M."/>
        </authorList>
    </citation>
    <scope>NUCLEOTIDE SEQUENCE</scope>
    <source>
        <strain evidence="9">QP</strain>
    </source>
</reference>
<dbReference type="GO" id="GO:0005524">
    <property type="term" value="F:ATP binding"/>
    <property type="evidence" value="ECO:0007669"/>
    <property type="project" value="UniProtKB-KW"/>
</dbReference>
<accession>A0AAD4QBS5</accession>
<proteinExistence type="predicted"/>
<dbReference type="GO" id="GO:0016020">
    <property type="term" value="C:membrane"/>
    <property type="evidence" value="ECO:0007669"/>
    <property type="project" value="UniProtKB-SubCell"/>
</dbReference>
<dbReference type="EMBL" id="JAKELL010000018">
    <property type="protein sequence ID" value="KAH8993527.1"/>
    <property type="molecule type" value="Genomic_DNA"/>
</dbReference>
<dbReference type="InterPro" id="IPR027417">
    <property type="entry name" value="P-loop_NTPase"/>
</dbReference>
<dbReference type="SUPFAM" id="SSF52540">
    <property type="entry name" value="P-loop containing nucleoside triphosphate hydrolases"/>
    <property type="match status" value="1"/>
</dbReference>
<feature type="transmembrane region" description="Helical" evidence="7">
    <location>
        <begin position="81"/>
        <end position="101"/>
    </location>
</feature>
<dbReference type="PROSITE" id="PS00211">
    <property type="entry name" value="ABC_TRANSPORTER_1"/>
    <property type="match status" value="1"/>
</dbReference>
<name>A0AAD4QBS5_9AGAM</name>
<feature type="domain" description="ABC transporter" evidence="8">
    <location>
        <begin position="430"/>
        <end position="706"/>
    </location>
</feature>
<dbReference type="PANTHER" id="PTHR43394:SF1">
    <property type="entry name" value="ATP-BINDING CASSETTE SUB-FAMILY B MEMBER 10, MITOCHONDRIAL"/>
    <property type="match status" value="1"/>
</dbReference>
<evidence type="ECO:0000256" key="4">
    <source>
        <dbReference type="ARBA" id="ARBA00022840"/>
    </source>
</evidence>
<dbReference type="InterPro" id="IPR036640">
    <property type="entry name" value="ABC1_TM_sf"/>
</dbReference>
<dbReference type="Proteomes" id="UP001201163">
    <property type="component" value="Unassembled WGS sequence"/>
</dbReference>
<comment type="caution">
    <text evidence="9">The sequence shown here is derived from an EMBL/GenBank/DDBJ whole genome shotgun (WGS) entry which is preliminary data.</text>
</comment>
<dbReference type="Gene3D" id="3.40.50.300">
    <property type="entry name" value="P-loop containing nucleotide triphosphate hydrolases"/>
    <property type="match status" value="1"/>
</dbReference>
<dbReference type="PROSITE" id="PS50893">
    <property type="entry name" value="ABC_TRANSPORTER_2"/>
    <property type="match status" value="1"/>
</dbReference>
<dbReference type="Pfam" id="PF00005">
    <property type="entry name" value="ABC_tran"/>
    <property type="match status" value="1"/>
</dbReference>
<evidence type="ECO:0000256" key="3">
    <source>
        <dbReference type="ARBA" id="ARBA00022741"/>
    </source>
</evidence>
<keyword evidence="2 7" id="KW-0812">Transmembrane</keyword>
<organism evidence="9 10">
    <name type="scientific">Lactarius akahatsu</name>
    <dbReference type="NCBI Taxonomy" id="416441"/>
    <lineage>
        <taxon>Eukaryota</taxon>
        <taxon>Fungi</taxon>
        <taxon>Dikarya</taxon>
        <taxon>Basidiomycota</taxon>
        <taxon>Agaricomycotina</taxon>
        <taxon>Agaricomycetes</taxon>
        <taxon>Russulales</taxon>
        <taxon>Russulaceae</taxon>
        <taxon>Lactarius</taxon>
    </lineage>
</organism>
<keyword evidence="6 7" id="KW-0472">Membrane</keyword>
<keyword evidence="4" id="KW-0067">ATP-binding</keyword>
<dbReference type="GO" id="GO:0016887">
    <property type="term" value="F:ATP hydrolysis activity"/>
    <property type="evidence" value="ECO:0007669"/>
    <property type="project" value="InterPro"/>
</dbReference>
<keyword evidence="5 7" id="KW-1133">Transmembrane helix</keyword>
<evidence type="ECO:0000256" key="1">
    <source>
        <dbReference type="ARBA" id="ARBA00004141"/>
    </source>
</evidence>
<sequence length="713" mass="79767">MEKDSMANDRKDTETDELDPMDKTVFEHVNLGVWDLYVMRTRLSRYLPTSWKIEEYVRIWKDIPYLWRTLRDMDTVARPLLLLYLGIAIAKSLTPAVRLWFSGQVLRVVQSAIDNRAVDARLLFRVAGGRALCTAAEHALGYASGKVTTALSARVRQFYSGRIFRSMARLDVPTWDDPSVSSQIQALQPRFPGTESVALTAIVTPVETGSAFLRMFSEGGVLVRVLREQGDASLLVLASLACEALSYFAPRSGSVRSLGSFWAAITRNNDYVRMEGLDRMVKGTEHRKELVAGGLDEFLIAEYRSLADRLGGRANDFRTAYFSYVRAPTFDLNSLLRISLKELPQIIFTLQAVKMPMSIPVSLASLHLLQQSSSTFVMQINDIFQRMGSISDQLSSLRKLYEAENIPNKVVDGTIPFPENAQSISDGISLEFRNVSFRYSGSEQYALRDVSFKVLPGQLCVIVGSNGSGKSTILKLSARLFDPTEGSILIDGHDIKTLKLADLRRAMAILFQDYTHFPLSIRDNIAFGNPRLVGDDAAIEEAARLGGASELIARLPDGIDTYLERPVRDKYVGLPEGTRKFLGRKVVEGPHGLTEDTADRELSGGQMQRLAVARTFMRSSTMEQEVGLLMFDEPSASLDPAAEHDLFSRLRKLRGNKTMIFSTHRFGSLTRHADIILYMNDSAIVETGTHEELLKHEDSDYGRLWRMQAEAFL</sequence>
<comment type="subcellular location">
    <subcellularLocation>
        <location evidence="1">Membrane</location>
        <topology evidence="1">Multi-pass membrane protein</topology>
    </subcellularLocation>
</comment>
<evidence type="ECO:0000256" key="6">
    <source>
        <dbReference type="ARBA" id="ARBA00023136"/>
    </source>
</evidence>
<protein>
    <submittedName>
        <fullName evidence="9">HlyB/MsbA family ABC transporter</fullName>
    </submittedName>
</protein>
<evidence type="ECO:0000256" key="7">
    <source>
        <dbReference type="SAM" id="Phobius"/>
    </source>
</evidence>
<gene>
    <name evidence="9" type="ORF">EDB92DRAFT_1980950</name>
</gene>
<keyword evidence="3" id="KW-0547">Nucleotide-binding</keyword>
<dbReference type="InterPro" id="IPR039421">
    <property type="entry name" value="Type_1_exporter"/>
</dbReference>
<dbReference type="AlphaFoldDB" id="A0AAD4QBS5"/>
<dbReference type="SUPFAM" id="SSF90123">
    <property type="entry name" value="ABC transporter transmembrane region"/>
    <property type="match status" value="1"/>
</dbReference>
<evidence type="ECO:0000256" key="5">
    <source>
        <dbReference type="ARBA" id="ARBA00022989"/>
    </source>
</evidence>
<dbReference type="SMART" id="SM00382">
    <property type="entry name" value="AAA"/>
    <property type="match status" value="1"/>
</dbReference>
<dbReference type="GO" id="GO:0015421">
    <property type="term" value="F:ABC-type oligopeptide transporter activity"/>
    <property type="evidence" value="ECO:0007669"/>
    <property type="project" value="TreeGrafter"/>
</dbReference>
<dbReference type="InterPro" id="IPR003439">
    <property type="entry name" value="ABC_transporter-like_ATP-bd"/>
</dbReference>
<evidence type="ECO:0000313" key="10">
    <source>
        <dbReference type="Proteomes" id="UP001201163"/>
    </source>
</evidence>